<accession>M3H1E3</accession>
<comment type="caution">
    <text evidence="1">The sequence shown here is derived from an EMBL/GenBank/DDBJ whole genome shotgun (WGS) entry which is preliminary data.</text>
</comment>
<protein>
    <submittedName>
        <fullName evidence="1">LuxR family transcriptional regulator</fullName>
    </submittedName>
</protein>
<dbReference type="EMBL" id="AOTD01000014">
    <property type="protein sequence ID" value="EMG31505.1"/>
    <property type="molecule type" value="Genomic_DNA"/>
</dbReference>
<name>M3H1E3_9BACT</name>
<gene>
    <name evidence="1" type="ORF">H740_00912</name>
</gene>
<dbReference type="AlphaFoldDB" id="M3H1E3"/>
<organism evidence="1 2">
    <name type="scientific">Campylobacter showae CC57C</name>
    <dbReference type="NCBI Taxonomy" id="1073353"/>
    <lineage>
        <taxon>Bacteria</taxon>
        <taxon>Pseudomonadati</taxon>
        <taxon>Campylobacterota</taxon>
        <taxon>Epsilonproteobacteria</taxon>
        <taxon>Campylobacterales</taxon>
        <taxon>Campylobacteraceae</taxon>
        <taxon>Campylobacter</taxon>
    </lineage>
</organism>
<evidence type="ECO:0000313" key="1">
    <source>
        <dbReference type="EMBL" id="EMG31505.1"/>
    </source>
</evidence>
<reference evidence="1 2" key="1">
    <citation type="submission" date="2013-02" db="EMBL/GenBank/DDBJ databases">
        <title>Co-occurrence of anaerobic bacteria in colorectal carcinomas.</title>
        <authorList>
            <person name="Holt R.A."/>
            <person name="Warren R.L."/>
            <person name="Allen-Vercoe E."/>
            <person name="Pleasance S."/>
            <person name="Freeman D.J."/>
            <person name="Watson P."/>
            <person name="Moore R."/>
            <person name="Cochrane K."/>
        </authorList>
    </citation>
    <scope>NUCLEOTIDE SEQUENCE [LARGE SCALE GENOMIC DNA]</scope>
    <source>
        <strain evidence="1 2">CC57C</strain>
    </source>
</reference>
<sequence>MRAMKNSYIVRSRISEAKFIEILKYFTEDMEASKILNLTKISEVTLCKIFREIRILMSQECEKISKFSSEISSSQARLEASL</sequence>
<evidence type="ECO:0000313" key="2">
    <source>
        <dbReference type="Proteomes" id="UP000011782"/>
    </source>
</evidence>
<proteinExistence type="predicted"/>
<dbReference type="Proteomes" id="UP000011782">
    <property type="component" value="Unassembled WGS sequence"/>
</dbReference>
<dbReference type="PATRIC" id="fig|1073353.3.peg.205"/>